<dbReference type="InterPro" id="IPR014757">
    <property type="entry name" value="Tscrpt_reg_IclR_C"/>
</dbReference>
<evidence type="ECO:0000256" key="3">
    <source>
        <dbReference type="ARBA" id="ARBA00023163"/>
    </source>
</evidence>
<feature type="domain" description="HTH iclR-type" evidence="4">
    <location>
        <begin position="8"/>
        <end position="68"/>
    </location>
</feature>
<sequence>MSESLEADNLVSRAARVLDLLGDQASPVALSNIARWAGIPKTTVWRLLRILSANGLVERQDVGYVVGPRLVHIAALPEDHELLRASAVPFLVDLHVRTGAMVSLGVLAGSEVRYLERIYGHLAARTPSYGRSFAPAHCTAIGKVLLAYSPDRPLELTRPGALIPVTPRSITDIDELSAQLQAARDLGIAVNDGEFVRGVRCVACPVLEGHQRRPIAAVAIGDTASSLDVDRASKQIRQTAFAVSVAVRAAANSRRGHAMSRSC</sequence>
<protein>
    <submittedName>
        <fullName evidence="6">IclR family transcriptional regulator</fullName>
    </submittedName>
</protein>
<dbReference type="GO" id="GO:0003700">
    <property type="term" value="F:DNA-binding transcription factor activity"/>
    <property type="evidence" value="ECO:0007669"/>
    <property type="project" value="TreeGrafter"/>
</dbReference>
<dbReference type="InterPro" id="IPR029016">
    <property type="entry name" value="GAF-like_dom_sf"/>
</dbReference>
<name>A0A5N0EL70_9NOCA</name>
<keyword evidence="3" id="KW-0804">Transcription</keyword>
<dbReference type="Gene3D" id="3.30.450.40">
    <property type="match status" value="1"/>
</dbReference>
<evidence type="ECO:0000256" key="1">
    <source>
        <dbReference type="ARBA" id="ARBA00023015"/>
    </source>
</evidence>
<dbReference type="GO" id="GO:0045892">
    <property type="term" value="P:negative regulation of DNA-templated transcription"/>
    <property type="evidence" value="ECO:0007669"/>
    <property type="project" value="TreeGrafter"/>
</dbReference>
<dbReference type="OrthoDB" id="60629at2"/>
<dbReference type="SMART" id="SM00346">
    <property type="entry name" value="HTH_ICLR"/>
    <property type="match status" value="1"/>
</dbReference>
<dbReference type="RefSeq" id="WP_150401299.1">
    <property type="nucleotide sequence ID" value="NZ_JBHJYQ010000002.1"/>
</dbReference>
<dbReference type="Pfam" id="PF09339">
    <property type="entry name" value="HTH_IclR"/>
    <property type="match status" value="1"/>
</dbReference>
<accession>A0A5N0EL70</accession>
<reference evidence="6 7" key="1">
    <citation type="submission" date="2019-09" db="EMBL/GenBank/DDBJ databases">
        <authorList>
            <person name="Wang X."/>
        </authorList>
    </citation>
    <scope>NUCLEOTIDE SEQUENCE [LARGE SCALE GENOMIC DNA]</scope>
    <source>
        <strain evidence="6 7">CICC 11023</strain>
    </source>
</reference>
<keyword evidence="7" id="KW-1185">Reference proteome</keyword>
<keyword evidence="1" id="KW-0805">Transcription regulation</keyword>
<dbReference type="InterPro" id="IPR036390">
    <property type="entry name" value="WH_DNA-bd_sf"/>
</dbReference>
<evidence type="ECO:0000259" key="4">
    <source>
        <dbReference type="PROSITE" id="PS51077"/>
    </source>
</evidence>
<dbReference type="SUPFAM" id="SSF46785">
    <property type="entry name" value="Winged helix' DNA-binding domain"/>
    <property type="match status" value="1"/>
</dbReference>
<proteinExistence type="predicted"/>
<dbReference type="PANTHER" id="PTHR30136:SF24">
    <property type="entry name" value="HTH-TYPE TRANSCRIPTIONAL REPRESSOR ALLR"/>
    <property type="match status" value="1"/>
</dbReference>
<evidence type="ECO:0000259" key="5">
    <source>
        <dbReference type="PROSITE" id="PS51078"/>
    </source>
</evidence>
<dbReference type="AlphaFoldDB" id="A0A5N0EL70"/>
<feature type="domain" description="IclR-ED" evidence="5">
    <location>
        <begin position="69"/>
        <end position="249"/>
    </location>
</feature>
<dbReference type="Pfam" id="PF01614">
    <property type="entry name" value="IclR_C"/>
    <property type="match status" value="1"/>
</dbReference>
<dbReference type="PROSITE" id="PS51077">
    <property type="entry name" value="HTH_ICLR"/>
    <property type="match status" value="1"/>
</dbReference>
<keyword evidence="2" id="KW-0238">DNA-binding</keyword>
<organism evidence="6 7">
    <name type="scientific">Nocardia colli</name>
    <dbReference type="NCBI Taxonomy" id="2545717"/>
    <lineage>
        <taxon>Bacteria</taxon>
        <taxon>Bacillati</taxon>
        <taxon>Actinomycetota</taxon>
        <taxon>Actinomycetes</taxon>
        <taxon>Mycobacteriales</taxon>
        <taxon>Nocardiaceae</taxon>
        <taxon>Nocardia</taxon>
    </lineage>
</organism>
<dbReference type="EMBL" id="VXLC01000003">
    <property type="protein sequence ID" value="KAA8889024.1"/>
    <property type="molecule type" value="Genomic_DNA"/>
</dbReference>
<dbReference type="SUPFAM" id="SSF55781">
    <property type="entry name" value="GAF domain-like"/>
    <property type="match status" value="1"/>
</dbReference>
<dbReference type="InterPro" id="IPR036388">
    <property type="entry name" value="WH-like_DNA-bd_sf"/>
</dbReference>
<evidence type="ECO:0000256" key="2">
    <source>
        <dbReference type="ARBA" id="ARBA00023125"/>
    </source>
</evidence>
<dbReference type="InterPro" id="IPR050707">
    <property type="entry name" value="HTH_MetabolicPath_Reg"/>
</dbReference>
<dbReference type="GO" id="GO:0003677">
    <property type="term" value="F:DNA binding"/>
    <property type="evidence" value="ECO:0007669"/>
    <property type="project" value="UniProtKB-KW"/>
</dbReference>
<gene>
    <name evidence="6" type="ORF">F3087_08515</name>
</gene>
<comment type="caution">
    <text evidence="6">The sequence shown here is derived from an EMBL/GenBank/DDBJ whole genome shotgun (WGS) entry which is preliminary data.</text>
</comment>
<evidence type="ECO:0000313" key="6">
    <source>
        <dbReference type="EMBL" id="KAA8889024.1"/>
    </source>
</evidence>
<dbReference type="PROSITE" id="PS51078">
    <property type="entry name" value="ICLR_ED"/>
    <property type="match status" value="1"/>
</dbReference>
<dbReference type="Proteomes" id="UP000323876">
    <property type="component" value="Unassembled WGS sequence"/>
</dbReference>
<dbReference type="PANTHER" id="PTHR30136">
    <property type="entry name" value="HELIX-TURN-HELIX TRANSCRIPTIONAL REGULATOR, ICLR FAMILY"/>
    <property type="match status" value="1"/>
</dbReference>
<dbReference type="Gene3D" id="1.10.10.10">
    <property type="entry name" value="Winged helix-like DNA-binding domain superfamily/Winged helix DNA-binding domain"/>
    <property type="match status" value="1"/>
</dbReference>
<evidence type="ECO:0000313" key="7">
    <source>
        <dbReference type="Proteomes" id="UP000323876"/>
    </source>
</evidence>
<dbReference type="InterPro" id="IPR005471">
    <property type="entry name" value="Tscrpt_reg_IclR_N"/>
</dbReference>